<feature type="region of interest" description="Disordered" evidence="1">
    <location>
        <begin position="50"/>
        <end position="84"/>
    </location>
</feature>
<name>A0AAE1EEN9_9GAST</name>
<proteinExistence type="predicted"/>
<organism evidence="2 3">
    <name type="scientific">Elysia crispata</name>
    <name type="common">lettuce slug</name>
    <dbReference type="NCBI Taxonomy" id="231223"/>
    <lineage>
        <taxon>Eukaryota</taxon>
        <taxon>Metazoa</taxon>
        <taxon>Spiralia</taxon>
        <taxon>Lophotrochozoa</taxon>
        <taxon>Mollusca</taxon>
        <taxon>Gastropoda</taxon>
        <taxon>Heterobranchia</taxon>
        <taxon>Euthyneura</taxon>
        <taxon>Panpulmonata</taxon>
        <taxon>Sacoglossa</taxon>
        <taxon>Placobranchoidea</taxon>
        <taxon>Plakobranchidae</taxon>
        <taxon>Elysia</taxon>
    </lineage>
</organism>
<feature type="compositionally biased region" description="Basic residues" evidence="1">
    <location>
        <begin position="72"/>
        <end position="83"/>
    </location>
</feature>
<dbReference type="Proteomes" id="UP001283361">
    <property type="component" value="Unassembled WGS sequence"/>
</dbReference>
<reference evidence="2" key="1">
    <citation type="journal article" date="2023" name="G3 (Bethesda)">
        <title>A reference genome for the long-term kleptoplast-retaining sea slug Elysia crispata morphotype clarki.</title>
        <authorList>
            <person name="Eastman K.E."/>
            <person name="Pendleton A.L."/>
            <person name="Shaikh M.A."/>
            <person name="Suttiyut T."/>
            <person name="Ogas R."/>
            <person name="Tomko P."/>
            <person name="Gavelis G."/>
            <person name="Widhalm J.R."/>
            <person name="Wisecaver J.H."/>
        </authorList>
    </citation>
    <scope>NUCLEOTIDE SEQUENCE</scope>
    <source>
        <strain evidence="2">ECLA1</strain>
    </source>
</reference>
<evidence type="ECO:0000256" key="1">
    <source>
        <dbReference type="SAM" id="MobiDB-lite"/>
    </source>
</evidence>
<dbReference type="AlphaFoldDB" id="A0AAE1EEN9"/>
<feature type="compositionally biased region" description="Basic and acidic residues" evidence="1">
    <location>
        <begin position="50"/>
        <end position="69"/>
    </location>
</feature>
<protein>
    <submittedName>
        <fullName evidence="2">Uncharacterized protein</fullName>
    </submittedName>
</protein>
<sequence>MAVSGCVSLKTSLDLPELCKGSSVEFEELYAMVVSKKNGCIKNKSARLQDEKGSSAKDINTHEKNEDSNTGKTKKKKSKKRRSGAVVCGETPHWRELLCLFKAEKLASSFFFLVGMAVSERCSVCMPTPCVWVQACFRPSPLAADGLKPHLPCPGFRSSSF</sequence>
<gene>
    <name evidence="2" type="ORF">RRG08_066253</name>
</gene>
<keyword evidence="3" id="KW-1185">Reference proteome</keyword>
<evidence type="ECO:0000313" key="3">
    <source>
        <dbReference type="Proteomes" id="UP001283361"/>
    </source>
</evidence>
<accession>A0AAE1EEN9</accession>
<dbReference type="EMBL" id="JAWDGP010000067">
    <property type="protein sequence ID" value="KAK3804017.1"/>
    <property type="molecule type" value="Genomic_DNA"/>
</dbReference>
<evidence type="ECO:0000313" key="2">
    <source>
        <dbReference type="EMBL" id="KAK3804017.1"/>
    </source>
</evidence>
<comment type="caution">
    <text evidence="2">The sequence shown here is derived from an EMBL/GenBank/DDBJ whole genome shotgun (WGS) entry which is preliminary data.</text>
</comment>